<dbReference type="Pfam" id="PF03797">
    <property type="entry name" value="Autotransporter"/>
    <property type="match status" value="1"/>
</dbReference>
<accession>A0A377JJS2</accession>
<dbReference type="InterPro" id="IPR036709">
    <property type="entry name" value="Autotransporte_beta_dom_sf"/>
</dbReference>
<name>A0A377JJS2_HAEPA</name>
<keyword evidence="3 4" id="KW-0732">Signal</keyword>
<dbReference type="SMART" id="SM00869">
    <property type="entry name" value="Autotransporter"/>
    <property type="match status" value="1"/>
</dbReference>
<sequence length="869" mass="93124">MKNNKIFNRTFKVSLVAMGLGLVNSAWATDLTCSNSTGCQYSWGASPNWTFNKNQQTSISDAINVTITPGNYQNTAKTDVGTRTDGGQPLASSDSLFSIFDLTDRNNHITVKSGVNATLKEDYPSSSLLDISGAVATFEKGSKLIIEKNYAQIHNITDAYGDSSGNSAIESRGGKINTQADIEINNDGSSAIESQKTSVINSSNHSIKMNGKSDIAYALYGAEDIANISNVQITGNQDMQFAFDIGTDEENALQTIIANGLNVTLNNKSGLFTTSDSGSQTITLTNSESNTGYGLLAFPLGEDQLVKINLENTTLNATQALISLNDKNFPIEAEEGDDALDPKAAGVYHLNLTASKNSKLTGAILENPDSPVKNEISLSMSNSQWSFNKSSTLNNLDANSSEITFTPTSEYKTLTIKDNLTGSSTFNLNTNITENKSDKIVVKGTAEGNHKIGVTNQGANVANGKVTLVETNGGNAAFSLTNPNNRVDLGAYQYFLTKEGNNWVLANSKNAVTPTPPVAPVTPNKPVVTPSNPVVTPSNPVVAPSNPVVTPSNPVVTPSNPVATPSNPVVPPAAPVLPSTPLLSDLANAQVSLRQAQLLLVEDDLSGIHQRLGEVKNGEKGNVWVRNVNSRQKLAALSTGESETSGFKQNVYSLQVGADAAVTDNLRVGGFVGRSQANVDFNGYYGDGKVRSNSVGLYAAYLADNGIYVDNIVKYSRLYANSDHTEKRHYNAYTISSELGKRFSLASDWTITPQAQLAWTHISSQKNEDSLSSVYSRIGLRVAKGFALSNGWNLQPYAEVNAITSKNRSSKIHYTNSALDVASSRGRFESAVGLNAGFANHRFGLEVSRADGKNFDKPYAIQAVYRYQW</sequence>
<proteinExistence type="predicted"/>
<dbReference type="PANTHER" id="PTHR12338:SF5">
    <property type="entry name" value="ANTIGEN 43-RELATED"/>
    <property type="match status" value="1"/>
</dbReference>
<dbReference type="Pfam" id="PF03212">
    <property type="entry name" value="Pertactin"/>
    <property type="match status" value="1"/>
</dbReference>
<dbReference type="Gene3D" id="2.160.20.20">
    <property type="match status" value="1"/>
</dbReference>
<evidence type="ECO:0000259" key="5">
    <source>
        <dbReference type="PROSITE" id="PS51208"/>
    </source>
</evidence>
<reference evidence="6 7" key="1">
    <citation type="submission" date="2018-06" db="EMBL/GenBank/DDBJ databases">
        <authorList>
            <consortium name="Pathogen Informatics"/>
            <person name="Doyle S."/>
        </authorList>
    </citation>
    <scope>NUCLEOTIDE SEQUENCE [LARGE SCALE GENOMIC DNA]</scope>
    <source>
        <strain evidence="6 7">NCTC10672</strain>
    </source>
</reference>
<dbReference type="InterPro" id="IPR012332">
    <property type="entry name" value="Autotransporter_pectin_lyase_C"/>
</dbReference>
<feature type="domain" description="Autotransporter" evidence="5">
    <location>
        <begin position="616"/>
        <end position="869"/>
    </location>
</feature>
<evidence type="ECO:0000256" key="1">
    <source>
        <dbReference type="ARBA" id="ARBA00004613"/>
    </source>
</evidence>
<organism evidence="6 7">
    <name type="scientific">Haemophilus parainfluenzae</name>
    <dbReference type="NCBI Taxonomy" id="729"/>
    <lineage>
        <taxon>Bacteria</taxon>
        <taxon>Pseudomonadati</taxon>
        <taxon>Pseudomonadota</taxon>
        <taxon>Gammaproteobacteria</taxon>
        <taxon>Pasteurellales</taxon>
        <taxon>Pasteurellaceae</taxon>
        <taxon>Haemophilus</taxon>
    </lineage>
</organism>
<dbReference type="AlphaFoldDB" id="A0A377JJS2"/>
<dbReference type="GO" id="GO:0005576">
    <property type="term" value="C:extracellular region"/>
    <property type="evidence" value="ECO:0007669"/>
    <property type="project" value="UniProtKB-SubCell"/>
</dbReference>
<dbReference type="RefSeq" id="WP_115180164.1">
    <property type="nucleotide sequence ID" value="NZ_UGHY01000002.1"/>
</dbReference>
<comment type="subcellular location">
    <subcellularLocation>
        <location evidence="1">Secreted</location>
    </subcellularLocation>
</comment>
<dbReference type="SUPFAM" id="SSF51126">
    <property type="entry name" value="Pectin lyase-like"/>
    <property type="match status" value="1"/>
</dbReference>
<evidence type="ECO:0000256" key="3">
    <source>
        <dbReference type="ARBA" id="ARBA00022729"/>
    </source>
</evidence>
<dbReference type="GO" id="GO:0019867">
    <property type="term" value="C:outer membrane"/>
    <property type="evidence" value="ECO:0007669"/>
    <property type="project" value="InterPro"/>
</dbReference>
<dbReference type="InterPro" id="IPR050909">
    <property type="entry name" value="Bact_Autotransporter_VF"/>
</dbReference>
<dbReference type="InterPro" id="IPR005546">
    <property type="entry name" value="Autotransporte_beta"/>
</dbReference>
<evidence type="ECO:0000256" key="2">
    <source>
        <dbReference type="ARBA" id="ARBA00022525"/>
    </source>
</evidence>
<gene>
    <name evidence="6" type="primary">aidA</name>
    <name evidence="6" type="ORF">NCTC10672_01250</name>
</gene>
<dbReference type="PANTHER" id="PTHR12338">
    <property type="entry name" value="AUTOTRANSPORTER"/>
    <property type="match status" value="1"/>
</dbReference>
<dbReference type="NCBIfam" id="TIGR01414">
    <property type="entry name" value="autotrans_barl"/>
    <property type="match status" value="1"/>
</dbReference>
<protein>
    <submittedName>
        <fullName evidence="6">Putative pertactin family virulence factor, outer membrane autotransporter/Type V secretory pathway,adhesin AidA</fullName>
    </submittedName>
</protein>
<keyword evidence="2" id="KW-0964">Secreted</keyword>
<dbReference type="Proteomes" id="UP000254186">
    <property type="component" value="Unassembled WGS sequence"/>
</dbReference>
<evidence type="ECO:0000313" key="7">
    <source>
        <dbReference type="Proteomes" id="UP000254186"/>
    </source>
</evidence>
<evidence type="ECO:0000256" key="4">
    <source>
        <dbReference type="SAM" id="SignalP"/>
    </source>
</evidence>
<feature type="signal peptide" evidence="4">
    <location>
        <begin position="1"/>
        <end position="28"/>
    </location>
</feature>
<dbReference type="InterPro" id="IPR006315">
    <property type="entry name" value="OM_autotransptr_brl_dom"/>
</dbReference>
<dbReference type="InterPro" id="IPR004899">
    <property type="entry name" value="Pertactin_central"/>
</dbReference>
<dbReference type="SUPFAM" id="SSF103515">
    <property type="entry name" value="Autotransporter"/>
    <property type="match status" value="1"/>
</dbReference>
<dbReference type="PROSITE" id="PS51208">
    <property type="entry name" value="AUTOTRANSPORTER"/>
    <property type="match status" value="1"/>
</dbReference>
<dbReference type="Gene3D" id="2.40.128.130">
    <property type="entry name" value="Autotransporter beta-domain"/>
    <property type="match status" value="1"/>
</dbReference>
<dbReference type="EMBL" id="UGHY01000002">
    <property type="protein sequence ID" value="STP05298.1"/>
    <property type="molecule type" value="Genomic_DNA"/>
</dbReference>
<feature type="chain" id="PRO_5016730164" evidence="4">
    <location>
        <begin position="29"/>
        <end position="869"/>
    </location>
</feature>
<evidence type="ECO:0000313" key="6">
    <source>
        <dbReference type="EMBL" id="STP05298.1"/>
    </source>
</evidence>
<dbReference type="InterPro" id="IPR011050">
    <property type="entry name" value="Pectin_lyase_fold/virulence"/>
</dbReference>